<dbReference type="InterPro" id="IPR036249">
    <property type="entry name" value="Thioredoxin-like_sf"/>
</dbReference>
<dbReference type="InterPro" id="IPR013766">
    <property type="entry name" value="Thioredoxin_domain"/>
</dbReference>
<feature type="domain" description="Thioredoxin" evidence="1">
    <location>
        <begin position="3"/>
        <end position="78"/>
    </location>
</feature>
<dbReference type="CDD" id="cd02947">
    <property type="entry name" value="TRX_family"/>
    <property type="match status" value="1"/>
</dbReference>
<dbReference type="KEGG" id="tbk:HF295_02450"/>
<evidence type="ECO:0000259" key="1">
    <source>
        <dbReference type="Pfam" id="PF00085"/>
    </source>
</evidence>
<dbReference type="Gene3D" id="3.40.30.10">
    <property type="entry name" value="Glutaredoxin"/>
    <property type="match status" value="1"/>
</dbReference>
<organism evidence="2 3">
    <name type="scientific">Hujiaoplasma nucleasis</name>
    <dbReference type="NCBI Taxonomy" id="2725268"/>
    <lineage>
        <taxon>Bacteria</taxon>
        <taxon>Bacillati</taxon>
        <taxon>Mycoplasmatota</taxon>
        <taxon>Mollicutes</taxon>
        <taxon>Candidatus Izemoplasmatales</taxon>
        <taxon>Hujiaoplasmataceae</taxon>
        <taxon>Hujiaoplasma</taxon>
    </lineage>
</organism>
<gene>
    <name evidence="2" type="ORF">HF295_02450</name>
</gene>
<name>A0A7L6N2V2_9MOLU</name>
<dbReference type="AlphaFoldDB" id="A0A7L6N2V2"/>
<dbReference type="Proteomes" id="UP000512167">
    <property type="component" value="Chromosome"/>
</dbReference>
<dbReference type="Pfam" id="PF00085">
    <property type="entry name" value="Thioredoxin"/>
    <property type="match status" value="1"/>
</dbReference>
<dbReference type="SUPFAM" id="SSF52833">
    <property type="entry name" value="Thioredoxin-like"/>
    <property type="match status" value="1"/>
</dbReference>
<reference evidence="2 3" key="1">
    <citation type="submission" date="2020-04" db="EMBL/GenBank/DDBJ databases">
        <authorList>
            <person name="Zheng R.K."/>
            <person name="Sun C.M."/>
        </authorList>
    </citation>
    <scope>NUCLEOTIDE SEQUENCE [LARGE SCALE GENOMIC DNA]</scope>
    <source>
        <strain evidence="3">zrk29</strain>
    </source>
</reference>
<dbReference type="EMBL" id="CP051151">
    <property type="protein sequence ID" value="QLY39782.1"/>
    <property type="molecule type" value="Genomic_DNA"/>
</dbReference>
<keyword evidence="3" id="KW-1185">Reference proteome</keyword>
<accession>A0A7L6N2V2</accession>
<evidence type="ECO:0000313" key="3">
    <source>
        <dbReference type="Proteomes" id="UP000512167"/>
    </source>
</evidence>
<proteinExistence type="predicted"/>
<evidence type="ECO:0000313" key="2">
    <source>
        <dbReference type="EMBL" id="QLY39782.1"/>
    </source>
</evidence>
<sequence>MKVVRISAIWCMSCLVMKKRYDEFFKSFDIDQVLDLDFDEDDIETYQVGNILPLVIFYQDQKEVLRIVGEKSKKELNQLSNQYLSVFKC</sequence>
<protein>
    <submittedName>
        <fullName evidence="2">Thioredoxin family protein</fullName>
    </submittedName>
</protein>
<dbReference type="RefSeq" id="WP_312032264.1">
    <property type="nucleotide sequence ID" value="NZ_CP051151.1"/>
</dbReference>